<sequence>MAVMTPESIDGGRRVDSTTRLPALTSQVAPLPSFQRDVPSMKQHQSRSRSRSQPPALISSEPRPWTSLFKAPIGSLDLSLEFFALEVQAEKKIAVYEIVDSAKLIETWSMVNVGYVTWVDGAPRRGRLVLGGHPEMDESHYGSLSRTEKLELGRSSERLEDFGLIFVG</sequence>
<reference evidence="2 3" key="1">
    <citation type="journal article" date="2019" name="Nat. Plants">
        <title>Genome sequencing of Musa balbisiana reveals subgenome evolution and function divergence in polyploid bananas.</title>
        <authorList>
            <person name="Yao X."/>
        </authorList>
    </citation>
    <scope>NUCLEOTIDE SEQUENCE [LARGE SCALE GENOMIC DNA]</scope>
    <source>
        <strain evidence="3">cv. DH-PKW</strain>
        <tissue evidence="2">Leaves</tissue>
    </source>
</reference>
<comment type="caution">
    <text evidence="2">The sequence shown here is derived from an EMBL/GenBank/DDBJ whole genome shotgun (WGS) entry which is preliminary data.</text>
</comment>
<feature type="compositionally biased region" description="Polar residues" evidence="1">
    <location>
        <begin position="18"/>
        <end position="28"/>
    </location>
</feature>
<feature type="region of interest" description="Disordered" evidence="1">
    <location>
        <begin position="1"/>
        <end position="61"/>
    </location>
</feature>
<accession>A0A4S8I2M1</accession>
<proteinExistence type="predicted"/>
<name>A0A4S8I2M1_MUSBA</name>
<organism evidence="2 3">
    <name type="scientific">Musa balbisiana</name>
    <name type="common">Banana</name>
    <dbReference type="NCBI Taxonomy" id="52838"/>
    <lineage>
        <taxon>Eukaryota</taxon>
        <taxon>Viridiplantae</taxon>
        <taxon>Streptophyta</taxon>
        <taxon>Embryophyta</taxon>
        <taxon>Tracheophyta</taxon>
        <taxon>Spermatophyta</taxon>
        <taxon>Magnoliopsida</taxon>
        <taxon>Liliopsida</taxon>
        <taxon>Zingiberales</taxon>
        <taxon>Musaceae</taxon>
        <taxon>Musa</taxon>
    </lineage>
</organism>
<dbReference type="Proteomes" id="UP000317650">
    <property type="component" value="Unassembled WGS sequence"/>
</dbReference>
<evidence type="ECO:0000313" key="3">
    <source>
        <dbReference type="Proteomes" id="UP000317650"/>
    </source>
</evidence>
<evidence type="ECO:0000313" key="2">
    <source>
        <dbReference type="EMBL" id="THU42247.1"/>
    </source>
</evidence>
<dbReference type="EMBL" id="PYDT01002057">
    <property type="protein sequence ID" value="THU42247.1"/>
    <property type="molecule type" value="Genomic_DNA"/>
</dbReference>
<dbReference type="AlphaFoldDB" id="A0A4S8I2M1"/>
<keyword evidence="3" id="KW-1185">Reference proteome</keyword>
<gene>
    <name evidence="2" type="ORF">C4D60_Mb00t15300</name>
</gene>
<evidence type="ECO:0000256" key="1">
    <source>
        <dbReference type="SAM" id="MobiDB-lite"/>
    </source>
</evidence>
<protein>
    <submittedName>
        <fullName evidence="2">Uncharacterized protein</fullName>
    </submittedName>
</protein>